<organism evidence="2 3">
    <name type="scientific">Amnibacterium soli</name>
    <dbReference type="NCBI Taxonomy" id="1282736"/>
    <lineage>
        <taxon>Bacteria</taxon>
        <taxon>Bacillati</taxon>
        <taxon>Actinomycetota</taxon>
        <taxon>Actinomycetes</taxon>
        <taxon>Micrococcales</taxon>
        <taxon>Microbacteriaceae</taxon>
        <taxon>Amnibacterium</taxon>
    </lineage>
</organism>
<gene>
    <name evidence="2" type="ORF">GCM10025783_30600</name>
</gene>
<comment type="caution">
    <text evidence="2">The sequence shown here is derived from an EMBL/GenBank/DDBJ whole genome shotgun (WGS) entry which is preliminary data.</text>
</comment>
<evidence type="ECO:0000313" key="2">
    <source>
        <dbReference type="EMBL" id="GAA4755299.1"/>
    </source>
</evidence>
<accession>A0ABP8ZGQ9</accession>
<protein>
    <submittedName>
        <fullName evidence="2">Uncharacterized protein</fullName>
    </submittedName>
</protein>
<reference evidence="3" key="1">
    <citation type="journal article" date="2019" name="Int. J. Syst. Evol. Microbiol.">
        <title>The Global Catalogue of Microorganisms (GCM) 10K type strain sequencing project: providing services to taxonomists for standard genome sequencing and annotation.</title>
        <authorList>
            <consortium name="The Broad Institute Genomics Platform"/>
            <consortium name="The Broad Institute Genome Sequencing Center for Infectious Disease"/>
            <person name="Wu L."/>
            <person name="Ma J."/>
        </authorList>
    </citation>
    <scope>NUCLEOTIDE SEQUENCE [LARGE SCALE GENOMIC DNA]</scope>
    <source>
        <strain evidence="3">JCM 19015</strain>
    </source>
</reference>
<dbReference type="Proteomes" id="UP001500121">
    <property type="component" value="Unassembled WGS sequence"/>
</dbReference>
<evidence type="ECO:0000256" key="1">
    <source>
        <dbReference type="SAM" id="MobiDB-lite"/>
    </source>
</evidence>
<evidence type="ECO:0000313" key="3">
    <source>
        <dbReference type="Proteomes" id="UP001500121"/>
    </source>
</evidence>
<sequence length="143" mass="14809">MSPNAPTAQPDPTDTPNPHAPTAAIRIPESHKPWNDGLVKGADTSPTLSCKGTFVSRPEAPAARHGDETLASGATTECGVARTTVSLPIGSKTSPRRAATRLTVVRREIFLSGTAVAVSQASVNYWSPCAGGAPLARRAEHSS</sequence>
<dbReference type="EMBL" id="BAABLP010000008">
    <property type="protein sequence ID" value="GAA4755299.1"/>
    <property type="molecule type" value="Genomic_DNA"/>
</dbReference>
<feature type="compositionally biased region" description="Low complexity" evidence="1">
    <location>
        <begin position="1"/>
        <end position="12"/>
    </location>
</feature>
<name>A0ABP8ZGQ9_9MICO</name>
<proteinExistence type="predicted"/>
<keyword evidence="3" id="KW-1185">Reference proteome</keyword>
<feature type="region of interest" description="Disordered" evidence="1">
    <location>
        <begin position="1"/>
        <end position="46"/>
    </location>
</feature>